<accession>A0ABW4MFF8</accession>
<dbReference type="InterPro" id="IPR027417">
    <property type="entry name" value="P-loop_NTPase"/>
</dbReference>
<dbReference type="Proteomes" id="UP001597215">
    <property type="component" value="Unassembled WGS sequence"/>
</dbReference>
<evidence type="ECO:0000313" key="1">
    <source>
        <dbReference type="EMBL" id="MFD1767627.1"/>
    </source>
</evidence>
<dbReference type="EMBL" id="JBHUEL010000010">
    <property type="protein sequence ID" value="MFD1767627.1"/>
    <property type="molecule type" value="Genomic_DNA"/>
</dbReference>
<dbReference type="Gene3D" id="3.40.50.300">
    <property type="entry name" value="P-loop containing nucleotide triphosphate hydrolases"/>
    <property type="match status" value="1"/>
</dbReference>
<reference evidence="2" key="1">
    <citation type="journal article" date="2019" name="Int. J. Syst. Evol. Microbiol.">
        <title>The Global Catalogue of Microorganisms (GCM) 10K type strain sequencing project: providing services to taxonomists for standard genome sequencing and annotation.</title>
        <authorList>
            <consortium name="The Broad Institute Genomics Platform"/>
            <consortium name="The Broad Institute Genome Sequencing Center for Infectious Disease"/>
            <person name="Wu L."/>
            <person name="Ma J."/>
        </authorList>
    </citation>
    <scope>NUCLEOTIDE SEQUENCE [LARGE SCALE GENOMIC DNA]</scope>
    <source>
        <strain evidence="2">CGMCC 1.12449</strain>
    </source>
</reference>
<protein>
    <submittedName>
        <fullName evidence="1">Sulfotransferase</fullName>
    </submittedName>
</protein>
<dbReference type="Pfam" id="PF13469">
    <property type="entry name" value="Sulfotransfer_3"/>
    <property type="match status" value="1"/>
</dbReference>
<gene>
    <name evidence="1" type="ORF">ACFSAG_12335</name>
</gene>
<sequence>MNKHLVFIASGGRTGTKFLGDMLSSLIDDCWSEHEVDMFDGFNRLSVQRIRDFGLWHMIVGRSLGLTGLRGAGTRYLAGEQSLEQCAAQMRREREAYHQRLGANLVIESYWRWWMFAGDIQAIFPGARTVGVVRDPRQWIGSWFAHEKSRSGVHWTYRLPPGPFTPGRIGDWQWADRWNQMSPVARLAWEWRTINQRIVDGAVRDGNCKLFRFEDIFVDKSAAMAELVEFVSVFPERRYDVGDLTDFTRNRRNQSAANGSEWQNWSRSDKEAVDELCGDLMDHFGYPRLLASHG</sequence>
<proteinExistence type="predicted"/>
<name>A0ABW4MFF8_9SPHN</name>
<comment type="caution">
    <text evidence="1">The sequence shown here is derived from an EMBL/GenBank/DDBJ whole genome shotgun (WGS) entry which is preliminary data.</text>
</comment>
<dbReference type="SUPFAM" id="SSF52540">
    <property type="entry name" value="P-loop containing nucleoside triphosphate hydrolases"/>
    <property type="match status" value="1"/>
</dbReference>
<dbReference type="RefSeq" id="WP_381515231.1">
    <property type="nucleotide sequence ID" value="NZ_JBHUEL010000010.1"/>
</dbReference>
<organism evidence="1 2">
    <name type="scientific">Sphingorhabdus buctiana</name>
    <dbReference type="NCBI Taxonomy" id="1508805"/>
    <lineage>
        <taxon>Bacteria</taxon>
        <taxon>Pseudomonadati</taxon>
        <taxon>Pseudomonadota</taxon>
        <taxon>Alphaproteobacteria</taxon>
        <taxon>Sphingomonadales</taxon>
        <taxon>Sphingomonadaceae</taxon>
        <taxon>Sphingorhabdus</taxon>
    </lineage>
</organism>
<evidence type="ECO:0000313" key="2">
    <source>
        <dbReference type="Proteomes" id="UP001597215"/>
    </source>
</evidence>
<keyword evidence="2" id="KW-1185">Reference proteome</keyword>